<dbReference type="PANTHER" id="PTHR24422">
    <property type="entry name" value="CHEMOTAXIS PROTEIN METHYLTRANSFERASE"/>
    <property type="match status" value="1"/>
</dbReference>
<comment type="caution">
    <text evidence="6">The sequence shown here is derived from an EMBL/GenBank/DDBJ whole genome shotgun (WGS) entry which is preliminary data.</text>
</comment>
<dbReference type="CDD" id="cd02440">
    <property type="entry name" value="AdoMet_MTases"/>
    <property type="match status" value="1"/>
</dbReference>
<evidence type="ECO:0000259" key="5">
    <source>
        <dbReference type="PROSITE" id="PS50123"/>
    </source>
</evidence>
<reference evidence="6 7" key="1">
    <citation type="journal article" date="2024" name="Chem. Sci.">
        <title>Discovery of megapolipeptins by genome mining of a Burkholderiales bacteria collection.</title>
        <authorList>
            <person name="Paulo B.S."/>
            <person name="Recchia M.J.J."/>
            <person name="Lee S."/>
            <person name="Fergusson C.H."/>
            <person name="Romanowski S.B."/>
            <person name="Hernandez A."/>
            <person name="Krull N."/>
            <person name="Liu D.Y."/>
            <person name="Cavanagh H."/>
            <person name="Bos A."/>
            <person name="Gray C.A."/>
            <person name="Murphy B.T."/>
            <person name="Linington R.G."/>
            <person name="Eustaquio A.S."/>
        </authorList>
    </citation>
    <scope>NUCLEOTIDE SEQUENCE [LARGE SCALE GENOMIC DNA]</scope>
    <source>
        <strain evidence="6 7">RL21-008-BIB-B</strain>
    </source>
</reference>
<organism evidence="6 7">
    <name type="scientific">Herbaspirillum rhizosphaerae</name>
    <dbReference type="NCBI Taxonomy" id="346179"/>
    <lineage>
        <taxon>Bacteria</taxon>
        <taxon>Pseudomonadati</taxon>
        <taxon>Pseudomonadota</taxon>
        <taxon>Betaproteobacteria</taxon>
        <taxon>Burkholderiales</taxon>
        <taxon>Oxalobacteraceae</taxon>
        <taxon>Herbaspirillum</taxon>
    </lineage>
</organism>
<dbReference type="GO" id="GO:0032259">
    <property type="term" value="P:methylation"/>
    <property type="evidence" value="ECO:0007669"/>
    <property type="project" value="UniProtKB-KW"/>
</dbReference>
<proteinExistence type="predicted"/>
<dbReference type="PROSITE" id="PS50123">
    <property type="entry name" value="CHER"/>
    <property type="match status" value="1"/>
</dbReference>
<dbReference type="GO" id="GO:0008168">
    <property type="term" value="F:methyltransferase activity"/>
    <property type="evidence" value="ECO:0007669"/>
    <property type="project" value="UniProtKB-KW"/>
</dbReference>
<dbReference type="InterPro" id="IPR019734">
    <property type="entry name" value="TPR_rpt"/>
</dbReference>
<dbReference type="PANTHER" id="PTHR24422:SF19">
    <property type="entry name" value="CHEMOTAXIS PROTEIN METHYLTRANSFERASE"/>
    <property type="match status" value="1"/>
</dbReference>
<keyword evidence="7" id="KW-1185">Reference proteome</keyword>
<dbReference type="Pfam" id="PF01739">
    <property type="entry name" value="CheR"/>
    <property type="match status" value="1"/>
</dbReference>
<dbReference type="SMART" id="SM00138">
    <property type="entry name" value="MeTrc"/>
    <property type="match status" value="1"/>
</dbReference>
<dbReference type="SUPFAM" id="SSF47757">
    <property type="entry name" value="Chemotaxis receptor methyltransferase CheR, N-terminal domain"/>
    <property type="match status" value="1"/>
</dbReference>
<feature type="domain" description="CheR-type methyltransferase" evidence="5">
    <location>
        <begin position="25"/>
        <end position="263"/>
    </location>
</feature>
<evidence type="ECO:0000256" key="2">
    <source>
        <dbReference type="ARBA" id="ARBA00022679"/>
    </source>
</evidence>
<dbReference type="SUPFAM" id="SSF48452">
    <property type="entry name" value="TPR-like"/>
    <property type="match status" value="1"/>
</dbReference>
<evidence type="ECO:0000256" key="4">
    <source>
        <dbReference type="PROSITE-ProRule" id="PRU00339"/>
    </source>
</evidence>
<keyword evidence="2" id="KW-0808">Transferase</keyword>
<feature type="repeat" description="TPR" evidence="4">
    <location>
        <begin position="378"/>
        <end position="411"/>
    </location>
</feature>
<evidence type="ECO:0000313" key="7">
    <source>
        <dbReference type="Proteomes" id="UP001629214"/>
    </source>
</evidence>
<dbReference type="Proteomes" id="UP001629214">
    <property type="component" value="Unassembled WGS sequence"/>
</dbReference>
<gene>
    <name evidence="6" type="ORF">PQR63_11135</name>
</gene>
<dbReference type="InterPro" id="IPR022642">
    <property type="entry name" value="CheR_C"/>
</dbReference>
<dbReference type="InterPro" id="IPR000780">
    <property type="entry name" value="CheR_MeTrfase"/>
</dbReference>
<keyword evidence="1 6" id="KW-0489">Methyltransferase</keyword>
<dbReference type="InterPro" id="IPR011990">
    <property type="entry name" value="TPR-like_helical_dom_sf"/>
</dbReference>
<name>A0ABW8Z8R0_9BURK</name>
<evidence type="ECO:0000256" key="1">
    <source>
        <dbReference type="ARBA" id="ARBA00022603"/>
    </source>
</evidence>
<dbReference type="Gene3D" id="1.25.40.10">
    <property type="entry name" value="Tetratricopeptide repeat domain"/>
    <property type="match status" value="1"/>
</dbReference>
<evidence type="ECO:0000313" key="6">
    <source>
        <dbReference type="EMBL" id="MFL9878940.1"/>
    </source>
</evidence>
<dbReference type="RefSeq" id="WP_408167932.1">
    <property type="nucleotide sequence ID" value="NZ_JAQQFR010000006.1"/>
</dbReference>
<dbReference type="PRINTS" id="PR00996">
    <property type="entry name" value="CHERMTFRASE"/>
</dbReference>
<accession>A0ABW8Z8R0</accession>
<sequence>MSAQINSLNHGNHGLGNGSANAQVIEQIASMLKQHMGLDVAAVGSSLIERGVRERMSQLAQNDIYGYLHTLQSGVGELQELIELVVVPETWFFRDREAILSVARLARDKIVRSPNAHVRILSLPCSTGEEPYSIAMALLDAGVPAGQFRVDGIDICKRSLSIAQRSIYGRNSFRGKQLEYRDQHFSPFDNTASALSEEVRRQVSFRHGNMLAGDFLASEAPYDFIFCRNVLIYFDRDVQAQAVKVLERLLGQDGCIFVGPAEAGIMLRPHVESIGIPLTFGFRRKSVTTAKAGEMPLSPAFAKPATPAWMPALTPTPVIRERSKTVAPLPVTRPAIEKISAPAQDDLLVRARVCADRGELAEAEFLCEQHLRAAGPSVDAYYLQGLINDARQDTATALQLYRKAIYLQPDHREALLHLSALLAAQGDVAGAQRLQQRAERVQLTKGNEEQPHV</sequence>
<dbReference type="InterPro" id="IPR029063">
    <property type="entry name" value="SAM-dependent_MTases_sf"/>
</dbReference>
<dbReference type="Gene3D" id="3.40.50.150">
    <property type="entry name" value="Vaccinia Virus protein VP39"/>
    <property type="match status" value="1"/>
</dbReference>
<protein>
    <submittedName>
        <fullName evidence="6">Methyltransferase</fullName>
    </submittedName>
</protein>
<evidence type="ECO:0000256" key="3">
    <source>
        <dbReference type="ARBA" id="ARBA00022691"/>
    </source>
</evidence>
<keyword evidence="3" id="KW-0949">S-adenosyl-L-methionine</keyword>
<dbReference type="EMBL" id="JAQQFR010000006">
    <property type="protein sequence ID" value="MFL9878940.1"/>
    <property type="molecule type" value="Genomic_DNA"/>
</dbReference>
<dbReference type="SMART" id="SM00028">
    <property type="entry name" value="TPR"/>
    <property type="match status" value="1"/>
</dbReference>
<keyword evidence="4" id="KW-0802">TPR repeat</keyword>
<dbReference type="SUPFAM" id="SSF53335">
    <property type="entry name" value="S-adenosyl-L-methionine-dependent methyltransferases"/>
    <property type="match status" value="1"/>
</dbReference>
<dbReference type="InterPro" id="IPR050903">
    <property type="entry name" value="Bact_Chemotaxis_MeTrfase"/>
</dbReference>
<dbReference type="PROSITE" id="PS50005">
    <property type="entry name" value="TPR"/>
    <property type="match status" value="1"/>
</dbReference>